<gene>
    <name evidence="8" type="ORF">DARMORV10_A03P43840.1</name>
    <name evidence="9" type="ORF">HID58_011736</name>
</gene>
<dbReference type="SUPFAM" id="SSF101936">
    <property type="entry name" value="DNA-binding pseudobarrel domain"/>
    <property type="match status" value="1"/>
</dbReference>
<dbReference type="CDD" id="cd10015">
    <property type="entry name" value="BfiI_C_EcoRII_N_B3"/>
    <property type="match status" value="1"/>
</dbReference>
<sequence>MKTLHVAANGGDLAEGCGILAGDADEAVLMDGMGEVGREIWSLDDHGGDGHGHREDDDIIVHHDPSMFYGDLPTLPDFPCMSSSSSSSTSPAPLNAIVSSASSSSAASSSTSSAASWAILKSDGEDPTPNQNQYASGNCDVESSAALQSTASMEIQLDNTQGFGCGEGGGDCIDMMETFGYMDLLDSNEFFDTSAIFNQDEDTQNLNLMDQTLEREDKIVVPMLENNNNNNNSGGDMQVMNPSLEQEDDLAAVFLEWLKNNKETVSADDLRKVKIKKATIESAAKRLGGGKEAMKQLLKLILEWVQTNHLQRRRTTNNNNNLSYQQDPFQNPNLIPPSDQTCFSPSTWVPPPTQPPPPQQPAFVSDPGYGYMPAPNYPPQEYLPLLESPPTWPPPQSGPMPLQQFTMPNPQYTPFQDPGGGFTGYNMNPYQYPYLPSSGQMRDQGLLRLCSSATKEARKKRMARQRRFLSHHHRHNNNNNQQNQTQIGEVCGAVDPQLNHVPTTATGGTWMYWPNVPAMPPPVSSSQLPAMETQLPTMDRAGSSSVMPRQQVVPDRRQGWKPEKNLRFLLQKVLKQSDVGNLGRIVLPKKEAETHLPELEARDGISLAMEDIGTSRVWNLRYRFWPNNKSRMYLLENTGDFVKTNGLQEGDFIVIYSDVKCGKYLIRGVKVRQPAGQKSEAPSSSAAVTKRQSKSQRSINNNSPSANIVASPTSQAVK</sequence>
<evidence type="ECO:0000256" key="1">
    <source>
        <dbReference type="ARBA" id="ARBA00004123"/>
    </source>
</evidence>
<evidence type="ECO:0000256" key="6">
    <source>
        <dbReference type="SAM" id="MobiDB-lite"/>
    </source>
</evidence>
<dbReference type="Proteomes" id="UP000824890">
    <property type="component" value="Unassembled WGS sequence"/>
</dbReference>
<dbReference type="SMART" id="SM01019">
    <property type="entry name" value="B3"/>
    <property type="match status" value="1"/>
</dbReference>
<feature type="compositionally biased region" description="Polar residues" evidence="6">
    <location>
        <begin position="695"/>
        <end position="718"/>
    </location>
</feature>
<evidence type="ECO:0000256" key="4">
    <source>
        <dbReference type="ARBA" id="ARBA00023163"/>
    </source>
</evidence>
<dbReference type="GO" id="GO:0009793">
    <property type="term" value="P:embryo development ending in seed dormancy"/>
    <property type="evidence" value="ECO:0007669"/>
    <property type="project" value="UniProtKB-ARBA"/>
</dbReference>
<evidence type="ECO:0000256" key="5">
    <source>
        <dbReference type="ARBA" id="ARBA00023242"/>
    </source>
</evidence>
<comment type="subcellular location">
    <subcellularLocation>
        <location evidence="1">Nucleus</location>
    </subcellularLocation>
</comment>
<feature type="region of interest" description="Disordered" evidence="6">
    <location>
        <begin position="312"/>
        <end position="338"/>
    </location>
</feature>
<dbReference type="PANTHER" id="PTHR31140:SF81">
    <property type="entry name" value="B3 DOMAIN-CONTAINING TRANSCRIPTION FACTOR ABI3"/>
    <property type="match status" value="1"/>
</dbReference>
<evidence type="ECO:0000313" key="9">
    <source>
        <dbReference type="EMBL" id="KAH0934619.1"/>
    </source>
</evidence>
<dbReference type="EMBL" id="HG994357">
    <property type="protein sequence ID" value="CAF2128674.1"/>
    <property type="molecule type" value="Genomic_DNA"/>
</dbReference>
<dbReference type="FunFam" id="2.40.330.10:FF:000003">
    <property type="entry name" value="B3 domain-containing transcription factor FUS3"/>
    <property type="match status" value="1"/>
</dbReference>
<dbReference type="EMBL" id="JAGKQM010000003">
    <property type="protein sequence ID" value="KAH0934619.1"/>
    <property type="molecule type" value="Genomic_DNA"/>
</dbReference>
<keyword evidence="5" id="KW-0539">Nucleus</keyword>
<organism evidence="8">
    <name type="scientific">Brassica napus</name>
    <name type="common">Rape</name>
    <dbReference type="NCBI Taxonomy" id="3708"/>
    <lineage>
        <taxon>Eukaryota</taxon>
        <taxon>Viridiplantae</taxon>
        <taxon>Streptophyta</taxon>
        <taxon>Embryophyta</taxon>
        <taxon>Tracheophyta</taxon>
        <taxon>Spermatophyta</taxon>
        <taxon>Magnoliopsida</taxon>
        <taxon>eudicotyledons</taxon>
        <taxon>Gunneridae</taxon>
        <taxon>Pentapetalae</taxon>
        <taxon>rosids</taxon>
        <taxon>malvids</taxon>
        <taxon>Brassicales</taxon>
        <taxon>Brassicaceae</taxon>
        <taxon>Brassiceae</taxon>
        <taxon>Brassica</taxon>
    </lineage>
</organism>
<keyword evidence="4" id="KW-0804">Transcription</keyword>
<dbReference type="Gramene" id="CDX93029">
    <property type="protein sequence ID" value="CDX93029"/>
    <property type="gene ID" value="GSBRNA2T00154921001"/>
</dbReference>
<proteinExistence type="predicted"/>
<keyword evidence="10" id="KW-1185">Reference proteome</keyword>
<dbReference type="SMR" id="A0A816VZ76"/>
<keyword evidence="2" id="KW-0805">Transcription regulation</keyword>
<dbReference type="Pfam" id="PF02362">
    <property type="entry name" value="B3"/>
    <property type="match status" value="1"/>
</dbReference>
<dbReference type="OrthoDB" id="757982at2759"/>
<dbReference type="Proteomes" id="UP001295469">
    <property type="component" value="Chromosome A03"/>
</dbReference>
<evidence type="ECO:0000313" key="10">
    <source>
        <dbReference type="Proteomes" id="UP000824890"/>
    </source>
</evidence>
<dbReference type="GO" id="GO:0003677">
    <property type="term" value="F:DNA binding"/>
    <property type="evidence" value="ECO:0007669"/>
    <property type="project" value="UniProtKB-KW"/>
</dbReference>
<feature type="domain" description="TF-B3" evidence="7">
    <location>
        <begin position="570"/>
        <end position="672"/>
    </location>
</feature>
<feature type="region of interest" description="Disordered" evidence="6">
    <location>
        <begin position="674"/>
        <end position="718"/>
    </location>
</feature>
<evidence type="ECO:0000313" key="8">
    <source>
        <dbReference type="EMBL" id="CAF2128674.1"/>
    </source>
</evidence>
<accession>A0A816VZ76</accession>
<dbReference type="OMA" id="PAFFMEW"/>
<dbReference type="PANTHER" id="PTHR31140">
    <property type="entry name" value="B3 DOMAIN-CONTAINING TRANSCRIPTION FACTOR ABI3"/>
    <property type="match status" value="1"/>
</dbReference>
<dbReference type="InterPro" id="IPR003340">
    <property type="entry name" value="B3_DNA-bd"/>
</dbReference>
<dbReference type="GO" id="GO:0009733">
    <property type="term" value="P:response to auxin"/>
    <property type="evidence" value="ECO:0007669"/>
    <property type="project" value="UniProtKB-ARBA"/>
</dbReference>
<dbReference type="InterPro" id="IPR015300">
    <property type="entry name" value="DNA-bd_pseudobarrel_sf"/>
</dbReference>
<protein>
    <submittedName>
        <fullName evidence="8">(rape) hypothetical protein</fullName>
    </submittedName>
</protein>
<evidence type="ECO:0000256" key="2">
    <source>
        <dbReference type="ARBA" id="ARBA00023015"/>
    </source>
</evidence>
<feature type="compositionally biased region" description="Polar residues" evidence="6">
    <location>
        <begin position="322"/>
        <end position="338"/>
    </location>
</feature>
<reference evidence="8" key="1">
    <citation type="submission" date="2021-01" db="EMBL/GenBank/DDBJ databases">
        <authorList>
            <consortium name="Genoscope - CEA"/>
            <person name="William W."/>
        </authorList>
    </citation>
    <scope>NUCLEOTIDE SEQUENCE</scope>
</reference>
<dbReference type="Gene3D" id="2.40.330.10">
    <property type="entry name" value="DNA-binding pseudobarrel domain"/>
    <property type="match status" value="1"/>
</dbReference>
<keyword evidence="3" id="KW-0238">DNA-binding</keyword>
<dbReference type="KEGG" id="bna:106361788"/>
<reference evidence="9 10" key="2">
    <citation type="submission" date="2021-05" db="EMBL/GenBank/DDBJ databases">
        <title>Genome Assembly of Synthetic Allotetraploid Brassica napus Reveals Homoeologous Exchanges between Subgenomes.</title>
        <authorList>
            <person name="Davis J.T."/>
        </authorList>
    </citation>
    <scope>NUCLEOTIDE SEQUENCE [LARGE SCALE GENOMIC DNA]</scope>
    <source>
        <strain evidence="10">cv. Da-Ae</strain>
        <tissue evidence="9">Seedling</tissue>
    </source>
</reference>
<evidence type="ECO:0000259" key="7">
    <source>
        <dbReference type="PROSITE" id="PS50863"/>
    </source>
</evidence>
<name>A0A816VZ76_BRANA</name>
<dbReference type="InterPro" id="IPR044800">
    <property type="entry name" value="LEC2-like"/>
</dbReference>
<dbReference type="GO" id="GO:0003700">
    <property type="term" value="F:DNA-binding transcription factor activity"/>
    <property type="evidence" value="ECO:0007669"/>
    <property type="project" value="InterPro"/>
</dbReference>
<dbReference type="PROSITE" id="PS50863">
    <property type="entry name" value="B3"/>
    <property type="match status" value="1"/>
</dbReference>
<dbReference type="AlphaFoldDB" id="A0A816VZ76"/>
<dbReference type="GO" id="GO:0005634">
    <property type="term" value="C:nucleus"/>
    <property type="evidence" value="ECO:0007669"/>
    <property type="project" value="UniProtKB-SubCell"/>
</dbReference>
<evidence type="ECO:0000256" key="3">
    <source>
        <dbReference type="ARBA" id="ARBA00023125"/>
    </source>
</evidence>